<organism evidence="1 2">
    <name type="scientific">Nemania bipapillata</name>
    <dbReference type="NCBI Taxonomy" id="110536"/>
    <lineage>
        <taxon>Eukaryota</taxon>
        <taxon>Fungi</taxon>
        <taxon>Dikarya</taxon>
        <taxon>Ascomycota</taxon>
        <taxon>Pezizomycotina</taxon>
        <taxon>Sordariomycetes</taxon>
        <taxon>Xylariomycetidae</taxon>
        <taxon>Xylariales</taxon>
        <taxon>Xylariaceae</taxon>
        <taxon>Nemania</taxon>
    </lineage>
</organism>
<keyword evidence="2" id="KW-1185">Reference proteome</keyword>
<proteinExistence type="predicted"/>
<sequence length="296" mass="32854">MAVKAPAFPGYTPITNRIFIRNEKAGSDSETTRSGNSGTDPTTILVYGWGDGSPKHVSKYSEGYHALFPSARIVVIINPILAAATHTLPKRTESMRPVIDTCFPNKDDGSERVIMHIMSNTGGIYAAATLNAYRERHGPDATLPHHLCVSDSTPGSLNFASEVWRWSRAMAMGVPKWFPLPFKFTQALCAAFLCLVNYLAIAVGIEPSGPHSARIFTEHAFATPRALRLFCYSKEDDLIYWEDLEEQAATARNKGYTTVLEEFKGSPHVGHMRMHPEQYWGTVLRCWEQAMETDGA</sequence>
<protein>
    <submittedName>
        <fullName evidence="1">Uncharacterized protein</fullName>
    </submittedName>
</protein>
<dbReference type="EMBL" id="JAPESX010000354">
    <property type="protein sequence ID" value="KAJ8121736.1"/>
    <property type="molecule type" value="Genomic_DNA"/>
</dbReference>
<gene>
    <name evidence="1" type="ORF">ONZ43_g1888</name>
</gene>
<comment type="caution">
    <text evidence="1">The sequence shown here is derived from an EMBL/GenBank/DDBJ whole genome shotgun (WGS) entry which is preliminary data.</text>
</comment>
<evidence type="ECO:0000313" key="2">
    <source>
        <dbReference type="Proteomes" id="UP001153334"/>
    </source>
</evidence>
<accession>A0ACC2J2S3</accession>
<dbReference type="Proteomes" id="UP001153334">
    <property type="component" value="Unassembled WGS sequence"/>
</dbReference>
<evidence type="ECO:0000313" key="1">
    <source>
        <dbReference type="EMBL" id="KAJ8121736.1"/>
    </source>
</evidence>
<name>A0ACC2J2S3_9PEZI</name>
<reference evidence="1" key="1">
    <citation type="submission" date="2022-11" db="EMBL/GenBank/DDBJ databases">
        <title>Genome Sequence of Nemania bipapillata.</title>
        <authorList>
            <person name="Buettner E."/>
        </authorList>
    </citation>
    <scope>NUCLEOTIDE SEQUENCE</scope>
    <source>
        <strain evidence="1">CP14</strain>
    </source>
</reference>